<accession>A0A229ULB3</accession>
<keyword evidence="1" id="KW-0067">ATP-binding</keyword>
<dbReference type="PROSITE" id="PS50975">
    <property type="entry name" value="ATP_GRASP"/>
    <property type="match status" value="1"/>
</dbReference>
<evidence type="ECO:0000256" key="1">
    <source>
        <dbReference type="PROSITE-ProRule" id="PRU00409"/>
    </source>
</evidence>
<comment type="caution">
    <text evidence="3">The sequence shown here is derived from an EMBL/GenBank/DDBJ whole genome shotgun (WGS) entry which is preliminary data.</text>
</comment>
<protein>
    <recommendedName>
        <fullName evidence="2">ATP-grasp domain-containing protein</fullName>
    </recommendedName>
</protein>
<dbReference type="RefSeq" id="WP_094016829.1">
    <property type="nucleotide sequence ID" value="NZ_NMQW01000033.1"/>
</dbReference>
<proteinExistence type="predicted"/>
<dbReference type="GO" id="GO:0046872">
    <property type="term" value="F:metal ion binding"/>
    <property type="evidence" value="ECO:0007669"/>
    <property type="project" value="InterPro"/>
</dbReference>
<keyword evidence="4" id="KW-1185">Reference proteome</keyword>
<dbReference type="OrthoDB" id="7869153at2"/>
<dbReference type="Gene3D" id="3.30.470.20">
    <property type="entry name" value="ATP-grasp fold, B domain"/>
    <property type="match status" value="1"/>
</dbReference>
<name>A0A229ULB3_9BACL</name>
<organism evidence="3 4">
    <name type="scientific">Paenibacillus rigui</name>
    <dbReference type="NCBI Taxonomy" id="554312"/>
    <lineage>
        <taxon>Bacteria</taxon>
        <taxon>Bacillati</taxon>
        <taxon>Bacillota</taxon>
        <taxon>Bacilli</taxon>
        <taxon>Bacillales</taxon>
        <taxon>Paenibacillaceae</taxon>
        <taxon>Paenibacillus</taxon>
    </lineage>
</organism>
<dbReference type="AlphaFoldDB" id="A0A229ULB3"/>
<dbReference type="InterPro" id="IPR011761">
    <property type="entry name" value="ATP-grasp"/>
</dbReference>
<feature type="domain" description="ATP-grasp" evidence="2">
    <location>
        <begin position="157"/>
        <end position="387"/>
    </location>
</feature>
<dbReference type="SUPFAM" id="SSF56059">
    <property type="entry name" value="Glutathione synthetase ATP-binding domain-like"/>
    <property type="match status" value="1"/>
</dbReference>
<reference evidence="3 4" key="1">
    <citation type="submission" date="2017-07" db="EMBL/GenBank/DDBJ databases">
        <title>Genome sequencing and assembly of Paenibacillus rigui.</title>
        <authorList>
            <person name="Mayilraj S."/>
        </authorList>
    </citation>
    <scope>NUCLEOTIDE SEQUENCE [LARGE SCALE GENOMIC DNA]</scope>
    <source>
        <strain evidence="3 4">JCM 16352</strain>
    </source>
</reference>
<sequence length="394" mass="44256">MMTPSSRYVLGIMTTQTEGEFPFLNRGFYRRLCIAGSHFGLQAFVFTPQGVDSLMGLIHGYAYDPLERRWRQGTFDLPDVIYDRCFFTTRRQYAEYRNAVRRLREHRPALFLGYGLRGKWEVQHMLEQDDRLKPYLPQTEVMRSVRSVADWLKARGEVLLKPQGGSQGRGVLLVQRSTAQAAPGAAGLAAAPGVAPEGTVKAVPAFTVRGRDGRNRIVERSFDDAAALLRWLRRFTAQRGYLLQQFLQLQGPGGGAYDVRALVQKDGAGLWQVTGMAVRRGQDGSLTSNLHGGGTVEPADAFLAKLFGAAKSQQLVKDLLWLSKRIPEALETYHGRLAELGIDYGVDTQGRIWILEVNSKPGRSIFTYLHDDQARYNAVVNPVRYARYLMQQSR</sequence>
<dbReference type="InterPro" id="IPR026838">
    <property type="entry name" value="YheC/D"/>
</dbReference>
<dbReference type="EMBL" id="NMQW01000033">
    <property type="protein sequence ID" value="OXM84257.1"/>
    <property type="molecule type" value="Genomic_DNA"/>
</dbReference>
<gene>
    <name evidence="3" type="ORF">CF651_20955</name>
</gene>
<evidence type="ECO:0000313" key="4">
    <source>
        <dbReference type="Proteomes" id="UP000215509"/>
    </source>
</evidence>
<evidence type="ECO:0000259" key="2">
    <source>
        <dbReference type="PROSITE" id="PS50975"/>
    </source>
</evidence>
<evidence type="ECO:0000313" key="3">
    <source>
        <dbReference type="EMBL" id="OXM84257.1"/>
    </source>
</evidence>
<keyword evidence="1" id="KW-0547">Nucleotide-binding</keyword>
<dbReference type="GO" id="GO:0005524">
    <property type="term" value="F:ATP binding"/>
    <property type="evidence" value="ECO:0007669"/>
    <property type="project" value="UniProtKB-UniRule"/>
</dbReference>
<dbReference type="Pfam" id="PF14398">
    <property type="entry name" value="ATPgrasp_YheCD"/>
    <property type="match status" value="1"/>
</dbReference>
<dbReference type="Proteomes" id="UP000215509">
    <property type="component" value="Unassembled WGS sequence"/>
</dbReference>